<organism evidence="2 4">
    <name type="scientific">Rotaria sordida</name>
    <dbReference type="NCBI Taxonomy" id="392033"/>
    <lineage>
        <taxon>Eukaryota</taxon>
        <taxon>Metazoa</taxon>
        <taxon>Spiralia</taxon>
        <taxon>Gnathifera</taxon>
        <taxon>Rotifera</taxon>
        <taxon>Eurotatoria</taxon>
        <taxon>Bdelloidea</taxon>
        <taxon>Philodinida</taxon>
        <taxon>Philodinidae</taxon>
        <taxon>Rotaria</taxon>
    </lineage>
</organism>
<evidence type="ECO:0000313" key="3">
    <source>
        <dbReference type="EMBL" id="CAF1430593.1"/>
    </source>
</evidence>
<dbReference type="EMBL" id="CAJNOL010001867">
    <property type="protein sequence ID" value="CAF1430593.1"/>
    <property type="molecule type" value="Genomic_DNA"/>
</dbReference>
<feature type="region of interest" description="Disordered" evidence="1">
    <location>
        <begin position="24"/>
        <end position="82"/>
    </location>
</feature>
<sequence length="82" mass="8909">MIVPRLRSEARGWSSSGSSIRYSGGIYGGKIHHSQHSNDPDPKQSLQYSYTLQAMPTPTTAPTSASQTIDDKTVDLANNNTE</sequence>
<keyword evidence="5" id="KW-1185">Reference proteome</keyword>
<dbReference type="Proteomes" id="UP000663854">
    <property type="component" value="Unassembled WGS sequence"/>
</dbReference>
<protein>
    <submittedName>
        <fullName evidence="2">Uncharacterized protein</fullName>
    </submittedName>
</protein>
<dbReference type="EMBL" id="CAJNOH010000410">
    <property type="protein sequence ID" value="CAF1031773.1"/>
    <property type="molecule type" value="Genomic_DNA"/>
</dbReference>
<feature type="compositionally biased region" description="Low complexity" evidence="1">
    <location>
        <begin position="51"/>
        <end position="68"/>
    </location>
</feature>
<gene>
    <name evidence="3" type="ORF">JXQ802_LOCUS36410</name>
    <name evidence="2" type="ORF">PYM288_LOCUS16174</name>
</gene>
<proteinExistence type="predicted"/>
<dbReference type="AlphaFoldDB" id="A0A814J0M6"/>
<name>A0A814J0M6_9BILA</name>
<evidence type="ECO:0000313" key="4">
    <source>
        <dbReference type="Proteomes" id="UP000663854"/>
    </source>
</evidence>
<reference evidence="2" key="1">
    <citation type="submission" date="2021-02" db="EMBL/GenBank/DDBJ databases">
        <authorList>
            <person name="Nowell W R."/>
        </authorList>
    </citation>
    <scope>NUCLEOTIDE SEQUENCE</scope>
</reference>
<dbReference type="Proteomes" id="UP000663870">
    <property type="component" value="Unassembled WGS sequence"/>
</dbReference>
<evidence type="ECO:0000256" key="1">
    <source>
        <dbReference type="SAM" id="MobiDB-lite"/>
    </source>
</evidence>
<evidence type="ECO:0000313" key="5">
    <source>
        <dbReference type="Proteomes" id="UP000663870"/>
    </source>
</evidence>
<evidence type="ECO:0000313" key="2">
    <source>
        <dbReference type="EMBL" id="CAF1031773.1"/>
    </source>
</evidence>
<comment type="caution">
    <text evidence="2">The sequence shown here is derived from an EMBL/GenBank/DDBJ whole genome shotgun (WGS) entry which is preliminary data.</text>
</comment>
<accession>A0A814J0M6</accession>